<proteinExistence type="predicted"/>
<dbReference type="EMBL" id="FODD01000088">
    <property type="protein sequence ID" value="SEP07196.1"/>
    <property type="molecule type" value="Genomic_DNA"/>
</dbReference>
<dbReference type="InterPro" id="IPR032710">
    <property type="entry name" value="NTF2-like_dom_sf"/>
</dbReference>
<gene>
    <name evidence="1" type="ORF">SAMN05216267_10885</name>
</gene>
<name>A0A1H8UVN7_9ACTN</name>
<reference evidence="1 2" key="1">
    <citation type="submission" date="2016-10" db="EMBL/GenBank/DDBJ databases">
        <authorList>
            <person name="de Groot N.N."/>
        </authorList>
    </citation>
    <scope>NUCLEOTIDE SEQUENCE [LARGE SCALE GENOMIC DNA]</scope>
    <source>
        <strain evidence="1 2">CGMCC 4.2026</strain>
    </source>
</reference>
<organism evidence="1 2">
    <name type="scientific">Actinacidiphila rubida</name>
    <dbReference type="NCBI Taxonomy" id="310780"/>
    <lineage>
        <taxon>Bacteria</taxon>
        <taxon>Bacillati</taxon>
        <taxon>Actinomycetota</taxon>
        <taxon>Actinomycetes</taxon>
        <taxon>Kitasatosporales</taxon>
        <taxon>Streptomycetaceae</taxon>
        <taxon>Actinacidiphila</taxon>
    </lineage>
</organism>
<dbReference type="Gene3D" id="3.10.450.50">
    <property type="match status" value="1"/>
</dbReference>
<accession>A0A1H8UVN7</accession>
<evidence type="ECO:0000313" key="2">
    <source>
        <dbReference type="Proteomes" id="UP000181951"/>
    </source>
</evidence>
<protein>
    <recommendedName>
        <fullName evidence="3">SnoaL-like domain-containing protein</fullName>
    </recommendedName>
</protein>
<evidence type="ECO:0000313" key="1">
    <source>
        <dbReference type="EMBL" id="SEP07196.1"/>
    </source>
</evidence>
<dbReference type="RefSeq" id="WP_069465897.1">
    <property type="nucleotide sequence ID" value="NZ_FODD01000088.1"/>
</dbReference>
<keyword evidence="2" id="KW-1185">Reference proteome</keyword>
<dbReference type="SUPFAM" id="SSF54427">
    <property type="entry name" value="NTF2-like"/>
    <property type="match status" value="1"/>
</dbReference>
<dbReference type="AlphaFoldDB" id="A0A1H8UVN7"/>
<sequence length="125" mass="13876">MQSAPTPEETALRGVLDRWKEAVDRHRPDDAAALFTEEAIFQGLHPYSVGRQGVAEYYASQPLDLAAAYRVVESRSLSPDLVLGYLAVDFSFSQRPTLSVGLSILLRRTDAGWLIDHYQVSLLPS</sequence>
<dbReference type="OrthoDB" id="4475408at2"/>
<evidence type="ECO:0008006" key="3">
    <source>
        <dbReference type="Google" id="ProtNLM"/>
    </source>
</evidence>
<dbReference type="Proteomes" id="UP000181951">
    <property type="component" value="Unassembled WGS sequence"/>
</dbReference>